<organism evidence="2 3">
    <name type="scientific">Symbiodinium microadriaticum</name>
    <name type="common">Dinoflagellate</name>
    <name type="synonym">Zooxanthella microadriatica</name>
    <dbReference type="NCBI Taxonomy" id="2951"/>
    <lineage>
        <taxon>Eukaryota</taxon>
        <taxon>Sar</taxon>
        <taxon>Alveolata</taxon>
        <taxon>Dinophyceae</taxon>
        <taxon>Suessiales</taxon>
        <taxon>Symbiodiniaceae</taxon>
        <taxon>Symbiodinium</taxon>
    </lineage>
</organism>
<dbReference type="OrthoDB" id="10304522at2759"/>
<feature type="region of interest" description="Disordered" evidence="1">
    <location>
        <begin position="36"/>
        <end position="89"/>
    </location>
</feature>
<feature type="region of interest" description="Disordered" evidence="1">
    <location>
        <begin position="154"/>
        <end position="182"/>
    </location>
</feature>
<proteinExistence type="predicted"/>
<sequence length="309" mass="33940">METPNPFWSEAVQDEFRRLQAERVTTIPREVDDEVREPDYGYDTGIAEEGLQPGNEAQGDLRPNQEEAQVLEQQSPGHRSNTGLSDISAMERGGLKRLETLGLAEVDDTELIPDYNKAPPATTPAPSAEAFSDLTDMLRTLLSGQQALADRLEKLESSKGSTSGASSSAPEPRPHAVMPDQPARMVEEASGRAAPKSVKVEMGGELSTEDLQELRAANQLQRHLHRQKLVETPSWNQKNPSSMVEQKAIPLLLQSIGNELREEVIVPTQEVVNQYSELLLAECEATALAEPTKKIKVQEGVFLVVVPDM</sequence>
<keyword evidence="3" id="KW-1185">Reference proteome</keyword>
<evidence type="ECO:0000256" key="1">
    <source>
        <dbReference type="SAM" id="MobiDB-lite"/>
    </source>
</evidence>
<dbReference type="Proteomes" id="UP000186817">
    <property type="component" value="Unassembled WGS sequence"/>
</dbReference>
<feature type="compositionally biased region" description="Low complexity" evidence="1">
    <location>
        <begin position="158"/>
        <end position="169"/>
    </location>
</feature>
<gene>
    <name evidence="2" type="ORF">AK812_SmicGene13824</name>
</gene>
<protein>
    <submittedName>
        <fullName evidence="2">Uncharacterized protein</fullName>
    </submittedName>
</protein>
<dbReference type="AlphaFoldDB" id="A0A1Q9E767"/>
<accession>A0A1Q9E767</accession>
<reference evidence="2 3" key="1">
    <citation type="submission" date="2016-02" db="EMBL/GenBank/DDBJ databases">
        <title>Genome analysis of coral dinoflagellate symbionts highlights evolutionary adaptations to a symbiotic lifestyle.</title>
        <authorList>
            <person name="Aranda M."/>
            <person name="Li Y."/>
            <person name="Liew Y.J."/>
            <person name="Baumgarten S."/>
            <person name="Simakov O."/>
            <person name="Wilson M."/>
            <person name="Piel J."/>
            <person name="Ashoor H."/>
            <person name="Bougouffa S."/>
            <person name="Bajic V.B."/>
            <person name="Ryu T."/>
            <person name="Ravasi T."/>
            <person name="Bayer T."/>
            <person name="Micklem G."/>
            <person name="Kim H."/>
            <person name="Bhak J."/>
            <person name="Lajeunesse T.C."/>
            <person name="Voolstra C.R."/>
        </authorList>
    </citation>
    <scope>NUCLEOTIDE SEQUENCE [LARGE SCALE GENOMIC DNA]</scope>
    <source>
        <strain evidence="2 3">CCMP2467</strain>
    </source>
</reference>
<evidence type="ECO:0000313" key="2">
    <source>
        <dbReference type="EMBL" id="OLQ03267.1"/>
    </source>
</evidence>
<evidence type="ECO:0000313" key="3">
    <source>
        <dbReference type="Proteomes" id="UP000186817"/>
    </source>
</evidence>
<comment type="caution">
    <text evidence="2">The sequence shown here is derived from an EMBL/GenBank/DDBJ whole genome shotgun (WGS) entry which is preliminary data.</text>
</comment>
<name>A0A1Q9E767_SYMMI</name>
<feature type="compositionally biased region" description="Polar residues" evidence="1">
    <location>
        <begin position="71"/>
        <end position="85"/>
    </location>
</feature>
<dbReference type="EMBL" id="LSRX01000241">
    <property type="protein sequence ID" value="OLQ03267.1"/>
    <property type="molecule type" value="Genomic_DNA"/>
</dbReference>